<feature type="domain" description="Serine aminopeptidase S33" evidence="2">
    <location>
        <begin position="206"/>
        <end position="251"/>
    </location>
</feature>
<dbReference type="Proteomes" id="UP000281985">
    <property type="component" value="Unassembled WGS sequence"/>
</dbReference>
<evidence type="ECO:0000313" key="4">
    <source>
        <dbReference type="Proteomes" id="UP000281985"/>
    </source>
</evidence>
<dbReference type="PANTHER" id="PTHR12277:SF81">
    <property type="entry name" value="PROTEIN ABHD13"/>
    <property type="match status" value="1"/>
</dbReference>
<keyword evidence="3" id="KW-0378">Hydrolase</keyword>
<dbReference type="PANTHER" id="PTHR12277">
    <property type="entry name" value="ALPHA/BETA HYDROLASE DOMAIN-CONTAINING PROTEIN"/>
    <property type="match status" value="1"/>
</dbReference>
<evidence type="ECO:0000313" key="3">
    <source>
        <dbReference type="EMBL" id="RMB60953.1"/>
    </source>
</evidence>
<accession>A0A3M0GH92</accession>
<sequence>MRKIKKPLILLFIVANLYAIGCGGLYFFQENLIFHPSRLVQDYEFEFENTFEEVYLDIEDGQRLHGIHFPVENAKGAMLYYHGNAGDVQRWGEITTYFVEKGYSVIVMDYRQYGKSGGTLSEEALYEDSLKWYAFAKAQYSTTPLHIYGRSLGTTFATYVASKNPAEQLILETPFYSIQDEAKSRFPFLPLKHLLKYKFPTYSFINDVQMPISIIHGTDDGVVDYDHGKRLFDHISKSDKDLTTVPEGGHNNLIQFPEYLEVMETLLP</sequence>
<feature type="domain" description="Serine aminopeptidase S33" evidence="2">
    <location>
        <begin position="73"/>
        <end position="186"/>
    </location>
</feature>
<organism evidence="3 4">
    <name type="scientific">Dokdonia sinensis</name>
    <dbReference type="NCBI Taxonomy" id="2479847"/>
    <lineage>
        <taxon>Bacteria</taxon>
        <taxon>Pseudomonadati</taxon>
        <taxon>Bacteroidota</taxon>
        <taxon>Flavobacteriia</taxon>
        <taxon>Flavobacteriales</taxon>
        <taxon>Flavobacteriaceae</taxon>
        <taxon>Dokdonia</taxon>
    </lineage>
</organism>
<dbReference type="AlphaFoldDB" id="A0A3M0GH92"/>
<name>A0A3M0GH92_9FLAO</name>
<dbReference type="Gene3D" id="3.40.50.1820">
    <property type="entry name" value="alpha/beta hydrolase"/>
    <property type="match status" value="2"/>
</dbReference>
<keyword evidence="1" id="KW-0812">Transmembrane</keyword>
<dbReference type="RefSeq" id="WP_121916688.1">
    <property type="nucleotide sequence ID" value="NZ_REFV01000004.1"/>
</dbReference>
<dbReference type="InterPro" id="IPR022742">
    <property type="entry name" value="Hydrolase_4"/>
</dbReference>
<dbReference type="SUPFAM" id="SSF53474">
    <property type="entry name" value="alpha/beta-Hydrolases"/>
    <property type="match status" value="1"/>
</dbReference>
<keyword evidence="4" id="KW-1185">Reference proteome</keyword>
<evidence type="ECO:0000259" key="2">
    <source>
        <dbReference type="Pfam" id="PF12146"/>
    </source>
</evidence>
<gene>
    <name evidence="3" type="ORF">EAX61_05575</name>
</gene>
<dbReference type="Pfam" id="PF12146">
    <property type="entry name" value="Hydrolase_4"/>
    <property type="match status" value="2"/>
</dbReference>
<keyword evidence="1" id="KW-0472">Membrane</keyword>
<dbReference type="GO" id="GO:0016787">
    <property type="term" value="F:hydrolase activity"/>
    <property type="evidence" value="ECO:0007669"/>
    <property type="project" value="UniProtKB-KW"/>
</dbReference>
<dbReference type="OrthoDB" id="9777090at2"/>
<reference evidence="3 4" key="1">
    <citation type="submission" date="2018-10" db="EMBL/GenBank/DDBJ databases">
        <title>Dokdonia luteus sp. nov., isolated from sea water.</title>
        <authorList>
            <person name="Zhou L.Y."/>
            <person name="Du Z.J."/>
        </authorList>
    </citation>
    <scope>NUCLEOTIDE SEQUENCE [LARGE SCALE GENOMIC DNA]</scope>
    <source>
        <strain evidence="3 4">SH27</strain>
    </source>
</reference>
<feature type="transmembrane region" description="Helical" evidence="1">
    <location>
        <begin position="7"/>
        <end position="28"/>
    </location>
</feature>
<comment type="caution">
    <text evidence="3">The sequence shown here is derived from an EMBL/GenBank/DDBJ whole genome shotgun (WGS) entry which is preliminary data.</text>
</comment>
<keyword evidence="1" id="KW-1133">Transmembrane helix</keyword>
<dbReference type="EMBL" id="REFV01000004">
    <property type="protein sequence ID" value="RMB60953.1"/>
    <property type="molecule type" value="Genomic_DNA"/>
</dbReference>
<dbReference type="InterPro" id="IPR029058">
    <property type="entry name" value="AB_hydrolase_fold"/>
</dbReference>
<protein>
    <submittedName>
        <fullName evidence="3">Alpha/beta fold hydrolase</fullName>
    </submittedName>
</protein>
<proteinExistence type="predicted"/>
<evidence type="ECO:0000256" key="1">
    <source>
        <dbReference type="SAM" id="Phobius"/>
    </source>
</evidence>